<evidence type="ECO:0000256" key="9">
    <source>
        <dbReference type="RuleBase" id="RU363032"/>
    </source>
</evidence>
<evidence type="ECO:0000256" key="8">
    <source>
        <dbReference type="ARBA" id="ARBA00023136"/>
    </source>
</evidence>
<dbReference type="Proteomes" id="UP000824225">
    <property type="component" value="Unassembled WGS sequence"/>
</dbReference>
<keyword evidence="3 9" id="KW-0813">Transport</keyword>
<dbReference type="PANTHER" id="PTHR30425:SF1">
    <property type="entry name" value="PHOSPHATE TRANSPORT SYSTEM PERMEASE PROTEIN PSTC"/>
    <property type="match status" value="1"/>
</dbReference>
<reference evidence="11" key="2">
    <citation type="submission" date="2021-04" db="EMBL/GenBank/DDBJ databases">
        <authorList>
            <person name="Gilroy R."/>
        </authorList>
    </citation>
    <scope>NUCLEOTIDE SEQUENCE</scope>
    <source>
        <strain evidence="11">CHK186-16707</strain>
    </source>
</reference>
<proteinExistence type="inferred from homology"/>
<comment type="caution">
    <text evidence="11">The sequence shown here is derived from an EMBL/GenBank/DDBJ whole genome shotgun (WGS) entry which is preliminary data.</text>
</comment>
<keyword evidence="6 9" id="KW-0812">Transmembrane</keyword>
<dbReference type="InterPro" id="IPR035906">
    <property type="entry name" value="MetI-like_sf"/>
</dbReference>
<dbReference type="AlphaFoldDB" id="A0A9D2HDL4"/>
<evidence type="ECO:0000256" key="4">
    <source>
        <dbReference type="ARBA" id="ARBA00022475"/>
    </source>
</evidence>
<dbReference type="CDD" id="cd06261">
    <property type="entry name" value="TM_PBP2"/>
    <property type="match status" value="1"/>
</dbReference>
<reference evidence="11" key="1">
    <citation type="journal article" date="2021" name="PeerJ">
        <title>Extensive microbial diversity within the chicken gut microbiome revealed by metagenomics and culture.</title>
        <authorList>
            <person name="Gilroy R."/>
            <person name="Ravi A."/>
            <person name="Getino M."/>
            <person name="Pursley I."/>
            <person name="Horton D.L."/>
            <person name="Alikhan N.F."/>
            <person name="Baker D."/>
            <person name="Gharbi K."/>
            <person name="Hall N."/>
            <person name="Watson M."/>
            <person name="Adriaenssens E.M."/>
            <person name="Foster-Nyarko E."/>
            <person name="Jarju S."/>
            <person name="Secka A."/>
            <person name="Antonio M."/>
            <person name="Oren A."/>
            <person name="Chaudhuri R.R."/>
            <person name="La Ragione R."/>
            <person name="Hildebrand F."/>
            <person name="Pallen M.J."/>
        </authorList>
    </citation>
    <scope>NUCLEOTIDE SEQUENCE</scope>
    <source>
        <strain evidence="11">CHK186-16707</strain>
    </source>
</reference>
<accession>A0A9D2HDL4</accession>
<sequence length="272" mass="27755">MLMILAFALPVFADGGPGGPFSWTWAPGNGRFGILPMLVGSLLLAFSALAAGWPLGLALCCWLLCPDLGGPSWLRALVGGLVRLMTAIPTVVYGFAALFLLTPAVRAGLGGTGMGWLSAGLMLALLILPTVTLVLSAGLAPRLERLLPGGPALGMSRPELLWLVVMPDARGTLASSAVLGFGRAVGDTLLPLMLAGNAPQVPESLTASLRALTAHMALVTSNEVGGAAYNSLFMAGVLLLAVNAAVSLTVRHLERRERAAATRGTDAAGGGV</sequence>
<feature type="transmembrane region" description="Helical" evidence="9">
    <location>
        <begin position="228"/>
        <end position="250"/>
    </location>
</feature>
<keyword evidence="4" id="KW-1003">Cell membrane</keyword>
<dbReference type="EMBL" id="DXAN01000005">
    <property type="protein sequence ID" value="HJA08125.1"/>
    <property type="molecule type" value="Genomic_DNA"/>
</dbReference>
<dbReference type="Gene3D" id="1.10.3720.10">
    <property type="entry name" value="MetI-like"/>
    <property type="match status" value="1"/>
</dbReference>
<evidence type="ECO:0000256" key="5">
    <source>
        <dbReference type="ARBA" id="ARBA00022592"/>
    </source>
</evidence>
<organism evidence="11 12">
    <name type="scientific">Candidatus Mailhella merdigallinarum</name>
    <dbReference type="NCBI Taxonomy" id="2838658"/>
    <lineage>
        <taxon>Bacteria</taxon>
        <taxon>Pseudomonadati</taxon>
        <taxon>Thermodesulfobacteriota</taxon>
        <taxon>Desulfovibrionia</taxon>
        <taxon>Desulfovibrionales</taxon>
        <taxon>Desulfovibrionaceae</taxon>
        <taxon>Mailhella</taxon>
    </lineage>
</organism>
<dbReference type="Pfam" id="PF00528">
    <property type="entry name" value="BPD_transp_1"/>
    <property type="match status" value="1"/>
</dbReference>
<dbReference type="PROSITE" id="PS50928">
    <property type="entry name" value="ABC_TM1"/>
    <property type="match status" value="1"/>
</dbReference>
<dbReference type="InterPro" id="IPR000515">
    <property type="entry name" value="MetI-like"/>
</dbReference>
<gene>
    <name evidence="11" type="ORF">H9962_02870</name>
</gene>
<feature type="transmembrane region" description="Helical" evidence="9">
    <location>
        <begin position="113"/>
        <end position="139"/>
    </location>
</feature>
<evidence type="ECO:0000256" key="2">
    <source>
        <dbReference type="ARBA" id="ARBA00007069"/>
    </source>
</evidence>
<dbReference type="GO" id="GO:0006817">
    <property type="term" value="P:phosphate ion transport"/>
    <property type="evidence" value="ECO:0007669"/>
    <property type="project" value="UniProtKB-KW"/>
</dbReference>
<dbReference type="InterPro" id="IPR051124">
    <property type="entry name" value="Phosphate_Transport_Permease"/>
</dbReference>
<dbReference type="PANTHER" id="PTHR30425">
    <property type="entry name" value="PHOSPHATE TRANSPORT SYSTEM PERMEASE PROTEIN PST"/>
    <property type="match status" value="1"/>
</dbReference>
<keyword evidence="8 9" id="KW-0472">Membrane</keyword>
<keyword evidence="5" id="KW-0592">Phosphate transport</keyword>
<dbReference type="GO" id="GO:0005886">
    <property type="term" value="C:plasma membrane"/>
    <property type="evidence" value="ECO:0007669"/>
    <property type="project" value="UniProtKB-SubCell"/>
</dbReference>
<dbReference type="GO" id="GO:0055085">
    <property type="term" value="P:transmembrane transport"/>
    <property type="evidence" value="ECO:0007669"/>
    <property type="project" value="InterPro"/>
</dbReference>
<evidence type="ECO:0000256" key="6">
    <source>
        <dbReference type="ARBA" id="ARBA00022692"/>
    </source>
</evidence>
<keyword evidence="7 9" id="KW-1133">Transmembrane helix</keyword>
<feature type="domain" description="ABC transmembrane type-1" evidence="10">
    <location>
        <begin position="38"/>
        <end position="250"/>
    </location>
</feature>
<feature type="transmembrane region" description="Helical" evidence="9">
    <location>
        <begin position="77"/>
        <end position="101"/>
    </location>
</feature>
<comment type="similarity">
    <text evidence="2">Belongs to the binding-protein-dependent transport system permease family. CysTW subfamily.</text>
</comment>
<evidence type="ECO:0000313" key="11">
    <source>
        <dbReference type="EMBL" id="HJA08125.1"/>
    </source>
</evidence>
<evidence type="ECO:0000256" key="1">
    <source>
        <dbReference type="ARBA" id="ARBA00004651"/>
    </source>
</evidence>
<comment type="subcellular location">
    <subcellularLocation>
        <location evidence="1 9">Cell membrane</location>
        <topology evidence="1 9">Multi-pass membrane protein</topology>
    </subcellularLocation>
</comment>
<feature type="transmembrane region" description="Helical" evidence="9">
    <location>
        <begin position="37"/>
        <end position="65"/>
    </location>
</feature>
<evidence type="ECO:0000259" key="10">
    <source>
        <dbReference type="PROSITE" id="PS50928"/>
    </source>
</evidence>
<dbReference type="SUPFAM" id="SSF161098">
    <property type="entry name" value="MetI-like"/>
    <property type="match status" value="1"/>
</dbReference>
<evidence type="ECO:0000313" key="12">
    <source>
        <dbReference type="Proteomes" id="UP000824225"/>
    </source>
</evidence>
<evidence type="ECO:0000256" key="7">
    <source>
        <dbReference type="ARBA" id="ARBA00022989"/>
    </source>
</evidence>
<name>A0A9D2HDL4_9BACT</name>
<evidence type="ECO:0000256" key="3">
    <source>
        <dbReference type="ARBA" id="ARBA00022448"/>
    </source>
</evidence>
<protein>
    <submittedName>
        <fullName evidence="11">ABC transporter permease subunit</fullName>
    </submittedName>
</protein>